<dbReference type="PANTHER" id="PTHR36206:SF12">
    <property type="entry name" value="ASPERCRYPTIN BIOSYNTHESIS CLUSTER-SPECIFIC TRANSCRIPTION REGULATOR ATNN-RELATED"/>
    <property type="match status" value="1"/>
</dbReference>
<evidence type="ECO:0000256" key="1">
    <source>
        <dbReference type="ARBA" id="ARBA00022723"/>
    </source>
</evidence>
<keyword evidence="2" id="KW-0862">Zinc</keyword>
<keyword evidence="3" id="KW-0805">Transcription regulation</keyword>
<evidence type="ECO:0000313" key="9">
    <source>
        <dbReference type="Proteomes" id="UP000799324"/>
    </source>
</evidence>
<dbReference type="GO" id="GO:0008270">
    <property type="term" value="F:zinc ion binding"/>
    <property type="evidence" value="ECO:0007669"/>
    <property type="project" value="InterPro"/>
</dbReference>
<keyword evidence="1" id="KW-0479">Metal-binding</keyword>
<gene>
    <name evidence="8" type="ORF">K491DRAFT_609566</name>
</gene>
<dbReference type="SMART" id="SM00066">
    <property type="entry name" value="GAL4"/>
    <property type="match status" value="1"/>
</dbReference>
<dbReference type="AlphaFoldDB" id="A0A6A6SR93"/>
<dbReference type="PANTHER" id="PTHR36206">
    <property type="entry name" value="ASPERCRYPTIN BIOSYNTHESIS CLUSTER-SPECIFIC TRANSCRIPTION REGULATOR ATNN-RELATED"/>
    <property type="match status" value="1"/>
</dbReference>
<dbReference type="SUPFAM" id="SSF57701">
    <property type="entry name" value="Zn2/Cys6 DNA-binding domain"/>
    <property type="match status" value="1"/>
</dbReference>
<name>A0A6A6SR93_9PLEO</name>
<dbReference type="GO" id="GO:0000981">
    <property type="term" value="F:DNA-binding transcription factor activity, RNA polymerase II-specific"/>
    <property type="evidence" value="ECO:0007669"/>
    <property type="project" value="InterPro"/>
</dbReference>
<evidence type="ECO:0000256" key="6">
    <source>
        <dbReference type="ARBA" id="ARBA00023242"/>
    </source>
</evidence>
<dbReference type="Pfam" id="PF00172">
    <property type="entry name" value="Zn_clus"/>
    <property type="match status" value="1"/>
</dbReference>
<feature type="domain" description="Zn(2)-C6 fungal-type" evidence="7">
    <location>
        <begin position="24"/>
        <end position="52"/>
    </location>
</feature>
<evidence type="ECO:0000256" key="5">
    <source>
        <dbReference type="ARBA" id="ARBA00023163"/>
    </source>
</evidence>
<protein>
    <recommendedName>
        <fullName evidence="7">Zn(2)-C6 fungal-type domain-containing protein</fullName>
    </recommendedName>
</protein>
<evidence type="ECO:0000313" key="8">
    <source>
        <dbReference type="EMBL" id="KAF2650052.1"/>
    </source>
</evidence>
<reference evidence="8" key="1">
    <citation type="journal article" date="2020" name="Stud. Mycol.">
        <title>101 Dothideomycetes genomes: a test case for predicting lifestyles and emergence of pathogens.</title>
        <authorList>
            <person name="Haridas S."/>
            <person name="Albert R."/>
            <person name="Binder M."/>
            <person name="Bloem J."/>
            <person name="Labutti K."/>
            <person name="Salamov A."/>
            <person name="Andreopoulos B."/>
            <person name="Baker S."/>
            <person name="Barry K."/>
            <person name="Bills G."/>
            <person name="Bluhm B."/>
            <person name="Cannon C."/>
            <person name="Castanera R."/>
            <person name="Culley D."/>
            <person name="Daum C."/>
            <person name="Ezra D."/>
            <person name="Gonzalez J."/>
            <person name="Henrissat B."/>
            <person name="Kuo A."/>
            <person name="Liang C."/>
            <person name="Lipzen A."/>
            <person name="Lutzoni F."/>
            <person name="Magnuson J."/>
            <person name="Mondo S."/>
            <person name="Nolan M."/>
            <person name="Ohm R."/>
            <person name="Pangilinan J."/>
            <person name="Park H.-J."/>
            <person name="Ramirez L."/>
            <person name="Alfaro M."/>
            <person name="Sun H."/>
            <person name="Tritt A."/>
            <person name="Yoshinaga Y."/>
            <person name="Zwiers L.-H."/>
            <person name="Turgeon B."/>
            <person name="Goodwin S."/>
            <person name="Spatafora J."/>
            <person name="Crous P."/>
            <person name="Grigoriev I."/>
        </authorList>
    </citation>
    <scope>NUCLEOTIDE SEQUENCE</scope>
    <source>
        <strain evidence="8">CBS 122681</strain>
    </source>
</reference>
<evidence type="ECO:0000256" key="4">
    <source>
        <dbReference type="ARBA" id="ARBA00023125"/>
    </source>
</evidence>
<evidence type="ECO:0000256" key="2">
    <source>
        <dbReference type="ARBA" id="ARBA00022833"/>
    </source>
</evidence>
<evidence type="ECO:0000259" key="7">
    <source>
        <dbReference type="PROSITE" id="PS50048"/>
    </source>
</evidence>
<dbReference type="PROSITE" id="PS50048">
    <property type="entry name" value="ZN2_CY6_FUNGAL_2"/>
    <property type="match status" value="1"/>
</dbReference>
<evidence type="ECO:0000256" key="3">
    <source>
        <dbReference type="ARBA" id="ARBA00023015"/>
    </source>
</evidence>
<accession>A0A6A6SR93</accession>
<dbReference type="Pfam" id="PF11951">
    <property type="entry name" value="Fungal_trans_2"/>
    <property type="match status" value="1"/>
</dbReference>
<dbReference type="InterPro" id="IPR001138">
    <property type="entry name" value="Zn2Cys6_DnaBD"/>
</dbReference>
<dbReference type="OrthoDB" id="3598904at2759"/>
<dbReference type="InterPro" id="IPR036864">
    <property type="entry name" value="Zn2-C6_fun-type_DNA-bd_sf"/>
</dbReference>
<keyword evidence="5" id="KW-0804">Transcription</keyword>
<keyword evidence="9" id="KW-1185">Reference proteome</keyword>
<dbReference type="PROSITE" id="PS00463">
    <property type="entry name" value="ZN2_CY6_FUNGAL_1"/>
    <property type="match status" value="1"/>
</dbReference>
<dbReference type="CDD" id="cd00067">
    <property type="entry name" value="GAL4"/>
    <property type="match status" value="1"/>
</dbReference>
<dbReference type="GO" id="GO:0003677">
    <property type="term" value="F:DNA binding"/>
    <property type="evidence" value="ECO:0007669"/>
    <property type="project" value="UniProtKB-KW"/>
</dbReference>
<dbReference type="InterPro" id="IPR021858">
    <property type="entry name" value="Fun_TF"/>
</dbReference>
<sequence>MASNELRKEARPRQRQWRPKSTTGCITCKIRRVKCDEAKPACDRCTSTGRACDGYAQSRSVSPNTGQLFRLPKQAQLALRVSPRSLSPGVLFSSNDEHRSFYYFEKEAISQLCRFDDSPFWQYELLQAGHAQPAIRYAIAALGALHESFATGSTSHIPDDSNDRLLQFALQQSNRAIQEMLNAPVTSDRYASKMTLITSSILFQDIACLQGHQEEALRHIQSGVKLLKEIDDDIEQSPKRDVHPISLPSLRSVMIGLDLQARSMLNDEDLVKWAPPTSHCKLSGPTQPLGFSSLGEVRTYFQALMNETLSFLGGLSVLKNPDFAQVGRTLGQLRQRYQLGSEALDAYIEHAESPQAALVMRIVRSQAEYFVRDPVPGCDPIFGPFRDTSFDARVYFRDLLGLVDQLKALPVSQSVSPYYSSSLVMVPALFLTATRSPDRSVQREAINHMIDHPWREGIWDGILAGKIAMERMVLEEACVQEQADTLDLDLEALAQDASLVPTDLKILDVDITYTGSRSARVEYKNEWMRKHGERGWIRHIAW</sequence>
<proteinExistence type="predicted"/>
<keyword evidence="6" id="KW-0539">Nucleus</keyword>
<dbReference type="EMBL" id="MU004469">
    <property type="protein sequence ID" value="KAF2650052.1"/>
    <property type="molecule type" value="Genomic_DNA"/>
</dbReference>
<dbReference type="InterPro" id="IPR052360">
    <property type="entry name" value="Transcr_Regulatory_Proteins"/>
</dbReference>
<keyword evidence="4" id="KW-0238">DNA-binding</keyword>
<organism evidence="8 9">
    <name type="scientific">Lophiostoma macrostomum CBS 122681</name>
    <dbReference type="NCBI Taxonomy" id="1314788"/>
    <lineage>
        <taxon>Eukaryota</taxon>
        <taxon>Fungi</taxon>
        <taxon>Dikarya</taxon>
        <taxon>Ascomycota</taxon>
        <taxon>Pezizomycotina</taxon>
        <taxon>Dothideomycetes</taxon>
        <taxon>Pleosporomycetidae</taxon>
        <taxon>Pleosporales</taxon>
        <taxon>Lophiostomataceae</taxon>
        <taxon>Lophiostoma</taxon>
    </lineage>
</organism>
<dbReference type="Gene3D" id="4.10.240.10">
    <property type="entry name" value="Zn(2)-C6 fungal-type DNA-binding domain"/>
    <property type="match status" value="1"/>
</dbReference>
<dbReference type="Proteomes" id="UP000799324">
    <property type="component" value="Unassembled WGS sequence"/>
</dbReference>